<dbReference type="EMBL" id="JAUGQQ010000015">
    <property type="protein sequence ID" value="MDN3725413.1"/>
    <property type="molecule type" value="Genomic_DNA"/>
</dbReference>
<feature type="domain" description="Outer membrane protein beta-barrel" evidence="10">
    <location>
        <begin position="368"/>
        <end position="760"/>
    </location>
</feature>
<proteinExistence type="inferred from homology"/>
<dbReference type="Gene3D" id="2.60.40.1120">
    <property type="entry name" value="Carboxypeptidase-like, regulatory domain"/>
    <property type="match status" value="1"/>
</dbReference>
<dbReference type="PANTHER" id="PTHR40980">
    <property type="entry name" value="PLUG DOMAIN-CONTAINING PROTEIN"/>
    <property type="match status" value="1"/>
</dbReference>
<keyword evidence="3 7" id="KW-1134">Transmembrane beta strand</keyword>
<organism evidence="11 12">
    <name type="scientific">Aequorivita aurantiaca</name>
    <dbReference type="NCBI Taxonomy" id="3053356"/>
    <lineage>
        <taxon>Bacteria</taxon>
        <taxon>Pseudomonadati</taxon>
        <taxon>Bacteroidota</taxon>
        <taxon>Flavobacteriia</taxon>
        <taxon>Flavobacteriales</taxon>
        <taxon>Flavobacteriaceae</taxon>
        <taxon>Aequorivita</taxon>
    </lineage>
</organism>
<dbReference type="Gene3D" id="2.170.130.10">
    <property type="entry name" value="TonB-dependent receptor, plug domain"/>
    <property type="match status" value="1"/>
</dbReference>
<evidence type="ECO:0000256" key="3">
    <source>
        <dbReference type="ARBA" id="ARBA00022452"/>
    </source>
</evidence>
<dbReference type="Proteomes" id="UP001244787">
    <property type="component" value="Unassembled WGS sequence"/>
</dbReference>
<keyword evidence="11" id="KW-0675">Receptor</keyword>
<dbReference type="Pfam" id="PF13715">
    <property type="entry name" value="CarbopepD_reg_2"/>
    <property type="match status" value="1"/>
</dbReference>
<evidence type="ECO:0000256" key="5">
    <source>
        <dbReference type="ARBA" id="ARBA00023136"/>
    </source>
</evidence>
<feature type="signal peptide" evidence="8">
    <location>
        <begin position="1"/>
        <end position="20"/>
    </location>
</feature>
<protein>
    <submittedName>
        <fullName evidence="11">TonB-dependent receptor</fullName>
    </submittedName>
</protein>
<dbReference type="Pfam" id="PF14905">
    <property type="entry name" value="OMP_b-brl_3"/>
    <property type="match status" value="1"/>
</dbReference>
<evidence type="ECO:0000259" key="9">
    <source>
        <dbReference type="Pfam" id="PF07715"/>
    </source>
</evidence>
<keyword evidence="5 7" id="KW-0472">Membrane</keyword>
<evidence type="ECO:0000256" key="6">
    <source>
        <dbReference type="ARBA" id="ARBA00023237"/>
    </source>
</evidence>
<reference evidence="11 12" key="1">
    <citation type="submission" date="2023-06" db="EMBL/GenBank/DDBJ databases">
        <authorList>
            <person name="Ye Y.-Q."/>
            <person name="Du Z.-J."/>
        </authorList>
    </citation>
    <scope>NUCLEOTIDE SEQUENCE [LARGE SCALE GENOMIC DNA]</scope>
    <source>
        <strain evidence="11 12">SDUM287046</strain>
    </source>
</reference>
<evidence type="ECO:0000313" key="11">
    <source>
        <dbReference type="EMBL" id="MDN3725413.1"/>
    </source>
</evidence>
<keyword evidence="12" id="KW-1185">Reference proteome</keyword>
<dbReference type="SUPFAM" id="SSF49464">
    <property type="entry name" value="Carboxypeptidase regulatory domain-like"/>
    <property type="match status" value="1"/>
</dbReference>
<evidence type="ECO:0000256" key="4">
    <source>
        <dbReference type="ARBA" id="ARBA00022692"/>
    </source>
</evidence>
<name>A0ABT8DK32_9FLAO</name>
<dbReference type="InterPro" id="IPR039426">
    <property type="entry name" value="TonB-dep_rcpt-like"/>
</dbReference>
<comment type="similarity">
    <text evidence="7">Belongs to the TonB-dependent receptor family.</text>
</comment>
<feature type="domain" description="TonB-dependent receptor plug" evidence="9">
    <location>
        <begin position="145"/>
        <end position="220"/>
    </location>
</feature>
<dbReference type="InterPro" id="IPR041700">
    <property type="entry name" value="OMP_b-brl_3"/>
</dbReference>
<sequence length="786" mass="89075">MKRLLILFFCVLFMNTSAFANEPLGRIYGSVMDGELAKPIPYATVVITDSKGELVSGISTTEDGAFNIEKIPNGTYTVKVQFMGYKPYTTEIVISAQQPNHNLNIIELHPDVAMLDSVTVVAERTTIEQRIDRKVINVGKDLTTAGATAADIMNNIPSVHVDQDGNIALRGNANVRILVDGKPSHMDAAQLLRQIPSTSIKSIELITNPSAKYNPEGMSGIINIVLHKNANDGFNGNVNLGVTASEHTRYNGTLDLNYRKDKLNFYGNFGGNIGERLNQGTVNLYEDDYRQKFQIVDSEASYLYKLGVDFFLNDRNTFSFYTNQNVYTGEPTGGIDIIYPNNPTLDLRQNIFMNNENTNSTYNFAADHKFNDDGHKIILEANLNQLDRNEDSNFSFEGNTGNLEAYHDLVNENIEIFTTNVDYENPLSETAKLEVGVEAQLMDTDNAYNTDSNLYTDATYQYKRDIYSFYSTFGQNFEKWSYQLGARLENYKVDAVYNGEEVYSDEIFSVYPSGFVNYTPSESNSYQMSYSRRVDRPSFGQVNPIRDVSSPRLTVSGNPELRPQFTNSFEINYTKKFEKKGSVTAGVFFRNMNDEINQIFSEDPNEDGSLLIQFANFEDNNSYGIELSTNYKFTDWWSTNTSFEAYGQKVKGIVGEESLEVDNTAWTIRTSHSFKTTEQLTLQLFGFYRSASHELQFDMEPMFFMNFGARYSFLNDAAMFSLNFNDLFNTQEFKFTNGRPIAHEGEFKGVTQNVYLGFTYRFGGAESKNLKRKEREKNELNGGGMF</sequence>
<dbReference type="SUPFAM" id="SSF56935">
    <property type="entry name" value="Porins"/>
    <property type="match status" value="1"/>
</dbReference>
<dbReference type="Gene3D" id="2.40.170.20">
    <property type="entry name" value="TonB-dependent receptor, beta-barrel domain"/>
    <property type="match status" value="1"/>
</dbReference>
<comment type="subcellular location">
    <subcellularLocation>
        <location evidence="1 7">Cell outer membrane</location>
        <topology evidence="1 7">Multi-pass membrane protein</topology>
    </subcellularLocation>
</comment>
<comment type="caution">
    <text evidence="11">The sequence shown here is derived from an EMBL/GenBank/DDBJ whole genome shotgun (WGS) entry which is preliminary data.</text>
</comment>
<evidence type="ECO:0000256" key="1">
    <source>
        <dbReference type="ARBA" id="ARBA00004571"/>
    </source>
</evidence>
<keyword evidence="4 7" id="KW-0812">Transmembrane</keyword>
<accession>A0ABT8DK32</accession>
<keyword evidence="6 7" id="KW-0998">Cell outer membrane</keyword>
<dbReference type="InterPro" id="IPR012910">
    <property type="entry name" value="Plug_dom"/>
</dbReference>
<evidence type="ECO:0000259" key="10">
    <source>
        <dbReference type="Pfam" id="PF14905"/>
    </source>
</evidence>
<keyword evidence="8" id="KW-0732">Signal</keyword>
<evidence type="ECO:0000256" key="8">
    <source>
        <dbReference type="SAM" id="SignalP"/>
    </source>
</evidence>
<dbReference type="Pfam" id="PF07715">
    <property type="entry name" value="Plug"/>
    <property type="match status" value="1"/>
</dbReference>
<dbReference type="PANTHER" id="PTHR40980:SF4">
    <property type="entry name" value="TONB-DEPENDENT RECEPTOR-LIKE BETA-BARREL DOMAIN-CONTAINING PROTEIN"/>
    <property type="match status" value="1"/>
</dbReference>
<evidence type="ECO:0000313" key="12">
    <source>
        <dbReference type="Proteomes" id="UP001244787"/>
    </source>
</evidence>
<dbReference type="InterPro" id="IPR037066">
    <property type="entry name" value="Plug_dom_sf"/>
</dbReference>
<dbReference type="InterPro" id="IPR036942">
    <property type="entry name" value="Beta-barrel_TonB_sf"/>
</dbReference>
<dbReference type="PROSITE" id="PS52016">
    <property type="entry name" value="TONB_DEPENDENT_REC_3"/>
    <property type="match status" value="1"/>
</dbReference>
<feature type="chain" id="PRO_5046313198" evidence="8">
    <location>
        <begin position="21"/>
        <end position="786"/>
    </location>
</feature>
<dbReference type="RefSeq" id="WP_290255505.1">
    <property type="nucleotide sequence ID" value="NZ_JAUGQQ010000015.1"/>
</dbReference>
<evidence type="ECO:0000256" key="7">
    <source>
        <dbReference type="PROSITE-ProRule" id="PRU01360"/>
    </source>
</evidence>
<dbReference type="InterPro" id="IPR008969">
    <property type="entry name" value="CarboxyPept-like_regulatory"/>
</dbReference>
<evidence type="ECO:0000256" key="2">
    <source>
        <dbReference type="ARBA" id="ARBA00022448"/>
    </source>
</evidence>
<keyword evidence="2 7" id="KW-0813">Transport</keyword>
<gene>
    <name evidence="11" type="ORF">QRD02_13575</name>
</gene>